<proteinExistence type="predicted"/>
<name>A0AA38M9R8_9CUCU</name>
<dbReference type="EMBL" id="JALNTZ010000006">
    <property type="protein sequence ID" value="KAJ3648414.1"/>
    <property type="molecule type" value="Genomic_DNA"/>
</dbReference>
<keyword evidence="3" id="KW-1185">Reference proteome</keyword>
<dbReference type="AlphaFoldDB" id="A0AA38M9R8"/>
<evidence type="ECO:0000313" key="3">
    <source>
        <dbReference type="Proteomes" id="UP001168821"/>
    </source>
</evidence>
<evidence type="ECO:0000313" key="2">
    <source>
        <dbReference type="EMBL" id="KAJ3648414.1"/>
    </source>
</evidence>
<feature type="signal peptide" evidence="1">
    <location>
        <begin position="1"/>
        <end position="19"/>
    </location>
</feature>
<dbReference type="SUPFAM" id="SSF58113">
    <property type="entry name" value="Apolipoprotein A-I"/>
    <property type="match status" value="1"/>
</dbReference>
<gene>
    <name evidence="2" type="ORF">Zmor_020219</name>
</gene>
<comment type="caution">
    <text evidence="2">The sequence shown here is derived from an EMBL/GenBank/DDBJ whole genome shotgun (WGS) entry which is preliminary data.</text>
</comment>
<evidence type="ECO:0000256" key="1">
    <source>
        <dbReference type="SAM" id="SignalP"/>
    </source>
</evidence>
<accession>A0AA38M9R8</accession>
<organism evidence="2 3">
    <name type="scientific">Zophobas morio</name>
    <dbReference type="NCBI Taxonomy" id="2755281"/>
    <lineage>
        <taxon>Eukaryota</taxon>
        <taxon>Metazoa</taxon>
        <taxon>Ecdysozoa</taxon>
        <taxon>Arthropoda</taxon>
        <taxon>Hexapoda</taxon>
        <taxon>Insecta</taxon>
        <taxon>Pterygota</taxon>
        <taxon>Neoptera</taxon>
        <taxon>Endopterygota</taxon>
        <taxon>Coleoptera</taxon>
        <taxon>Polyphaga</taxon>
        <taxon>Cucujiformia</taxon>
        <taxon>Tenebrionidae</taxon>
        <taxon>Zophobas</taxon>
    </lineage>
</organism>
<protein>
    <submittedName>
        <fullName evidence="2">Uncharacterized protein</fullName>
    </submittedName>
</protein>
<keyword evidence="1" id="KW-0732">Signal</keyword>
<reference evidence="2" key="1">
    <citation type="journal article" date="2023" name="G3 (Bethesda)">
        <title>Whole genome assemblies of Zophobas morio and Tenebrio molitor.</title>
        <authorList>
            <person name="Kaur S."/>
            <person name="Stinson S.A."/>
            <person name="diCenzo G.C."/>
        </authorList>
    </citation>
    <scope>NUCLEOTIDE SEQUENCE</scope>
    <source>
        <strain evidence="2">QUZm001</strain>
    </source>
</reference>
<dbReference type="Proteomes" id="UP001168821">
    <property type="component" value="Unassembled WGS sequence"/>
</dbReference>
<feature type="chain" id="PRO_5041421257" evidence="1">
    <location>
        <begin position="20"/>
        <end position="237"/>
    </location>
</feature>
<sequence length="237" mass="27047">MKLPLLLVFITLFKPQVLGSTIEDAEQALQDLEDLNLLYQGELHLHMNNQSDILRGQLMEMQTQTQQEILDQVNNILSKISTMAENTQTSTGANVDNCLSTANEDLADFANEMSDRLNDCYGSMLDTGNYMLYTSWSKVWDEYDLSYRCAKMGFEECKNYGNEGCPDDLISGYEYSKEYIEQAFTALKTDMVNQITGMNYPCRQMILEEMALYPSLILNYVGLCLEIINAPNFMPRC</sequence>